<evidence type="ECO:0000256" key="11">
    <source>
        <dbReference type="ARBA" id="ARBA00023242"/>
    </source>
</evidence>
<dbReference type="GO" id="GO:0006272">
    <property type="term" value="P:leading strand elongation"/>
    <property type="evidence" value="ECO:0007669"/>
    <property type="project" value="TreeGrafter"/>
</dbReference>
<name>A0A0K0EDG5_STRER</name>
<dbReference type="GO" id="GO:1902975">
    <property type="term" value="P:mitotic DNA replication initiation"/>
    <property type="evidence" value="ECO:0007669"/>
    <property type="project" value="InterPro"/>
</dbReference>
<dbReference type="Gene3D" id="3.30.70.2820">
    <property type="match status" value="1"/>
</dbReference>
<dbReference type="Gene3D" id="1.10.132.60">
    <property type="entry name" value="DNA polymerase family B, C-terminal domain"/>
    <property type="match status" value="1"/>
</dbReference>
<dbReference type="Proteomes" id="UP000035681">
    <property type="component" value="Unplaced"/>
</dbReference>
<dbReference type="Pfam" id="PF00136">
    <property type="entry name" value="DNA_pol_B"/>
    <property type="match status" value="1"/>
</dbReference>
<keyword evidence="6" id="KW-0479">Metal-binding</keyword>
<sequence>MSSSSDDEIVINRSAKRSNRSLPKNNKIEETLAKIREAKAGGTKYKPNIDVKDVYETIDEEEYQKIVNERQKNAFVVGDEGHGYWNEEEDDFLSENDLDEEKEKNIKTKKNKKVIKSGIKNYFNTVSKEKVKDNIAVKFDEDEVLKDLLKELDGDEEKNDPVVAEPQNRNPFKRHLQSPIENEKPIKTPKIVSTPIKVNSPVNQQECIVKKDVVTPVKSATVEIVADDGPKDIVMKDISLKTGNLIMDDFDESLDNSMFEEEKVNKNKSDKVLNLLETEELVEQGNLPDSEDFTEHQEEVDIVEGFTENVGINETQDENSTTITMHFVDAFEDPIKHPSDVYLFGRIQKVGGYNKSVCVKLYNIESQVFFIPRLTRVVNGNNTNVEVKMTDVYEEVKNILLKNYNIPTFKSRVVKKRLAFEDEEWNNKEIDCLEVRYNAKLSRLPTTMNGETFFKVCNTTSSALERILLECKIMGPSIIEIKNVAPVDSKVSYCNLEYTCDMEKMGNISNVENSKSIPTTTKLISFNILTELNKNNESEIVMINGVFDLTTKNNIDKTKSYLEGFTRFCFMTVPFKASIPFNWKSKCISKGIRNIECLKNEREVIIKFLEFLEKHDFDLYVGHDFAEQLSKLVTRLYKLKISQWSRISRLKRTVDIYKVGFSKASQWELTCGRLIADSRIAAMELLKAKAYDLDDLVEQLFGEKRDLEFMNGRVGENYATPDALANFINKCIKDSFYSIRIIAKLDVIPLFAQMTRIVGGIFSRTLLGGRSERNEYLLLHAFYNRNYITPDKHSKTSLRATKKENDDSDNVKKTTFSGGMVLEPLKGLYDTYVILLDFNSLYPSIIQEYNICFTTISNCRKEPEDENNLPKAPGSDKQLGILPIEISKLVECRRAVKLSLNKTKNLDDFERKKLEIKQMALKLTANSMYGCLGFNASRFCAKTLAALVTFKGREILLSTKNLVERSGFRVIYGDTDSIMINSNSHSLKEAKEIAMTVKKMVNKCYKNLEIDLDGVYKKLLLLKKKKYAGLSVNPNNENDVKRELKGLDIVRRDWSVLVKETGDTIIDLIFSKDRDDLNYEILSMLGSLKNKLNNMEIGLDKFEIFKQLTKNPTEYNDAKGQAHVSVALRLNKVGLTRYKAGDVVKYIICVDGTTNSAPQRAYHKKEFENFPKLKVDVEYYLKQQLSPVIRRLCEPIKEIDPIQIDESLGLDTTALRNKMLEKNDSIDNDDIDATFEQDFDSCKSFTFNCPNPECMVNIEIRAPIITFGNITRLSLEQCCKCDCNFIENKGYITNCLTEQLRKQIKEYCTSPYVCDDETCTYQSQRPPIKMSKHGPLCIKCENGIMKKKYSIKKLYDQQCFFRNIFDIEHAISRGLITPEIRQQLENNNNYLEYKKIYLFLLNIVKKYLNMNTYNIVDLTFIFAPSFS</sequence>
<dbReference type="SUPFAM" id="SSF56672">
    <property type="entry name" value="DNA/RNA polymerases"/>
    <property type="match status" value="1"/>
</dbReference>
<dbReference type="PROSITE" id="PS00116">
    <property type="entry name" value="DNA_POLYMERASE_B"/>
    <property type="match status" value="1"/>
</dbReference>
<feature type="region of interest" description="Disordered" evidence="13">
    <location>
        <begin position="1"/>
        <end position="26"/>
    </location>
</feature>
<evidence type="ECO:0000259" key="16">
    <source>
        <dbReference type="Pfam" id="PF12254"/>
    </source>
</evidence>
<reference evidence="18" key="1">
    <citation type="submission" date="2015-08" db="UniProtKB">
        <authorList>
            <consortium name="WormBaseParasite"/>
        </authorList>
    </citation>
    <scope>IDENTIFICATION</scope>
</reference>
<evidence type="ECO:0000313" key="18">
    <source>
        <dbReference type="WBParaSite" id="SSTP_0000752800.1"/>
    </source>
</evidence>
<comment type="subcellular location">
    <subcellularLocation>
        <location evidence="1">Nucleus</location>
    </subcellularLocation>
</comment>
<dbReference type="InterPro" id="IPR045846">
    <property type="entry name" value="POLBc_alpha"/>
</dbReference>
<evidence type="ECO:0000256" key="1">
    <source>
        <dbReference type="ARBA" id="ARBA00004123"/>
    </source>
</evidence>
<evidence type="ECO:0000313" key="17">
    <source>
        <dbReference type="Proteomes" id="UP000035681"/>
    </source>
</evidence>
<dbReference type="PANTHER" id="PTHR45861">
    <property type="entry name" value="DNA POLYMERASE ALPHA CATALYTIC SUBUNIT"/>
    <property type="match status" value="1"/>
</dbReference>
<dbReference type="NCBIfam" id="TIGR00592">
    <property type="entry name" value="pol2"/>
    <property type="match status" value="1"/>
</dbReference>
<dbReference type="Gene3D" id="2.40.50.730">
    <property type="match status" value="1"/>
</dbReference>
<evidence type="ECO:0000256" key="7">
    <source>
        <dbReference type="ARBA" id="ARBA00022771"/>
    </source>
</evidence>
<dbReference type="InterPro" id="IPR012337">
    <property type="entry name" value="RNaseH-like_sf"/>
</dbReference>
<dbReference type="AlphaFoldDB" id="A0A0K0EDG5"/>
<dbReference type="InterPro" id="IPR015088">
    <property type="entry name" value="Znf_DNA-dir_DNA_pol_B_alpha"/>
</dbReference>
<keyword evidence="5 12" id="KW-0235">DNA replication</keyword>
<keyword evidence="3 12" id="KW-0808">Transferase</keyword>
<evidence type="ECO:0000256" key="10">
    <source>
        <dbReference type="ARBA" id="ARBA00023125"/>
    </source>
</evidence>
<protein>
    <recommendedName>
        <fullName evidence="12">DNA polymerase</fullName>
        <ecNumber evidence="12">2.7.7.7</ecNumber>
    </recommendedName>
</protein>
<dbReference type="GO" id="GO:0006273">
    <property type="term" value="P:lagging strand elongation"/>
    <property type="evidence" value="ECO:0007669"/>
    <property type="project" value="TreeGrafter"/>
</dbReference>
<dbReference type="GO" id="GO:0005658">
    <property type="term" value="C:alpha DNA polymerase:primase complex"/>
    <property type="evidence" value="ECO:0007669"/>
    <property type="project" value="TreeGrafter"/>
</dbReference>
<feature type="domain" description="DNA-directed DNA polymerase family B multifunctional" evidence="14">
    <location>
        <begin position="762"/>
        <end position="1196"/>
    </location>
</feature>
<dbReference type="PANTHER" id="PTHR45861:SF1">
    <property type="entry name" value="DNA POLYMERASE ALPHA CATALYTIC SUBUNIT"/>
    <property type="match status" value="1"/>
</dbReference>
<evidence type="ECO:0000256" key="3">
    <source>
        <dbReference type="ARBA" id="ARBA00022679"/>
    </source>
</evidence>
<dbReference type="GO" id="GO:0003682">
    <property type="term" value="F:chromatin binding"/>
    <property type="evidence" value="ECO:0007669"/>
    <property type="project" value="TreeGrafter"/>
</dbReference>
<dbReference type="CDD" id="cd05532">
    <property type="entry name" value="POLBc_alpha"/>
    <property type="match status" value="1"/>
</dbReference>
<comment type="catalytic activity">
    <reaction evidence="12">
        <text>DNA(n) + a 2'-deoxyribonucleoside 5'-triphosphate = DNA(n+1) + diphosphate</text>
        <dbReference type="Rhea" id="RHEA:22508"/>
        <dbReference type="Rhea" id="RHEA-COMP:17339"/>
        <dbReference type="Rhea" id="RHEA-COMP:17340"/>
        <dbReference type="ChEBI" id="CHEBI:33019"/>
        <dbReference type="ChEBI" id="CHEBI:61560"/>
        <dbReference type="ChEBI" id="CHEBI:173112"/>
        <dbReference type="EC" id="2.7.7.7"/>
    </reaction>
</comment>
<evidence type="ECO:0000256" key="2">
    <source>
        <dbReference type="ARBA" id="ARBA00005755"/>
    </source>
</evidence>
<dbReference type="STRING" id="6248.A0A0K0EDG5"/>
<dbReference type="InterPro" id="IPR042087">
    <property type="entry name" value="DNA_pol_B_thumb"/>
</dbReference>
<dbReference type="InterPro" id="IPR038256">
    <property type="entry name" value="Pol_alpha_znc_sf"/>
</dbReference>
<dbReference type="GO" id="GO:0003697">
    <property type="term" value="F:single-stranded DNA binding"/>
    <property type="evidence" value="ECO:0007669"/>
    <property type="project" value="TreeGrafter"/>
</dbReference>
<dbReference type="InterPro" id="IPR017964">
    <property type="entry name" value="DNA-dir_DNA_pol_B_CS"/>
</dbReference>
<keyword evidence="11" id="KW-0539">Nucleus</keyword>
<keyword evidence="7" id="KW-0863">Zinc-finger</keyword>
<dbReference type="SMART" id="SM00486">
    <property type="entry name" value="POLBc"/>
    <property type="match status" value="1"/>
</dbReference>
<dbReference type="GO" id="GO:0008270">
    <property type="term" value="F:zinc ion binding"/>
    <property type="evidence" value="ECO:0007669"/>
    <property type="project" value="UniProtKB-KW"/>
</dbReference>
<keyword evidence="9 12" id="KW-0239">DNA-directed DNA polymerase</keyword>
<evidence type="ECO:0000256" key="12">
    <source>
        <dbReference type="RuleBase" id="RU000442"/>
    </source>
</evidence>
<dbReference type="Pfam" id="PF12254">
    <property type="entry name" value="DNA_pol_alpha_N"/>
    <property type="match status" value="1"/>
</dbReference>
<evidence type="ECO:0000256" key="13">
    <source>
        <dbReference type="SAM" id="MobiDB-lite"/>
    </source>
</evidence>
<dbReference type="InterPro" id="IPR024647">
    <property type="entry name" value="DNA_pol_a_cat_su_N"/>
</dbReference>
<dbReference type="GO" id="GO:0003887">
    <property type="term" value="F:DNA-directed DNA polymerase activity"/>
    <property type="evidence" value="ECO:0007669"/>
    <property type="project" value="UniProtKB-KW"/>
</dbReference>
<feature type="domain" description="DNA polymerase alpha catalytic subunit N-terminal" evidence="16">
    <location>
        <begin position="32"/>
        <end position="92"/>
    </location>
</feature>
<accession>A0A0K0EDG5</accession>
<keyword evidence="4 12" id="KW-0548">Nucleotidyltransferase</keyword>
<feature type="domain" description="Zinc finger DNA-directed DNA polymerase family B alpha" evidence="15">
    <location>
        <begin position="1235"/>
        <end position="1422"/>
    </location>
</feature>
<dbReference type="InterPro" id="IPR006134">
    <property type="entry name" value="DNA-dir_DNA_pol_B_multi_dom"/>
</dbReference>
<dbReference type="WBParaSite" id="TCONS_00012052.p1">
    <property type="protein sequence ID" value="TCONS_00012052.p1"/>
    <property type="gene ID" value="XLOC_007319"/>
</dbReference>
<dbReference type="GO" id="GO:0000166">
    <property type="term" value="F:nucleotide binding"/>
    <property type="evidence" value="ECO:0007669"/>
    <property type="project" value="InterPro"/>
</dbReference>
<dbReference type="SUPFAM" id="SSF53098">
    <property type="entry name" value="Ribonuclease H-like"/>
    <property type="match status" value="1"/>
</dbReference>
<evidence type="ECO:0000259" key="14">
    <source>
        <dbReference type="Pfam" id="PF00136"/>
    </source>
</evidence>
<keyword evidence="17" id="KW-1185">Reference proteome</keyword>
<proteinExistence type="inferred from homology"/>
<evidence type="ECO:0000256" key="5">
    <source>
        <dbReference type="ARBA" id="ARBA00022705"/>
    </source>
</evidence>
<dbReference type="Gene3D" id="3.30.420.10">
    <property type="entry name" value="Ribonuclease H-like superfamily/Ribonuclease H"/>
    <property type="match status" value="1"/>
</dbReference>
<dbReference type="Gene3D" id="3.90.1600.10">
    <property type="entry name" value="Palm domain of DNA polymerase"/>
    <property type="match status" value="2"/>
</dbReference>
<keyword evidence="10 12" id="KW-0238">DNA-binding</keyword>
<dbReference type="InterPro" id="IPR006172">
    <property type="entry name" value="DNA-dir_DNA_pol_B"/>
</dbReference>
<dbReference type="PRINTS" id="PR00106">
    <property type="entry name" value="DNAPOLB"/>
</dbReference>
<comment type="similarity">
    <text evidence="2 12">Belongs to the DNA polymerase type-B family.</text>
</comment>
<organism evidence="18">
    <name type="scientific">Strongyloides stercoralis</name>
    <name type="common">Threadworm</name>
    <dbReference type="NCBI Taxonomy" id="6248"/>
    <lineage>
        <taxon>Eukaryota</taxon>
        <taxon>Metazoa</taxon>
        <taxon>Ecdysozoa</taxon>
        <taxon>Nematoda</taxon>
        <taxon>Chromadorea</taxon>
        <taxon>Rhabditida</taxon>
        <taxon>Tylenchina</taxon>
        <taxon>Panagrolaimomorpha</taxon>
        <taxon>Strongyloidoidea</taxon>
        <taxon>Strongyloididae</taxon>
        <taxon>Strongyloides</taxon>
    </lineage>
</organism>
<dbReference type="EC" id="2.7.7.7" evidence="12"/>
<keyword evidence="8" id="KW-0862">Zinc</keyword>
<evidence type="ECO:0000259" key="15">
    <source>
        <dbReference type="Pfam" id="PF08996"/>
    </source>
</evidence>
<dbReference type="Pfam" id="PF08996">
    <property type="entry name" value="zf-DNA_Pol"/>
    <property type="match status" value="1"/>
</dbReference>
<evidence type="ECO:0000256" key="4">
    <source>
        <dbReference type="ARBA" id="ARBA00022695"/>
    </source>
</evidence>
<dbReference type="GO" id="GO:0003688">
    <property type="term" value="F:DNA replication origin binding"/>
    <property type="evidence" value="ECO:0007669"/>
    <property type="project" value="TreeGrafter"/>
</dbReference>
<dbReference type="Gene3D" id="1.10.3200.20">
    <property type="entry name" value="DNA Polymerase alpha, zinc finger"/>
    <property type="match status" value="1"/>
</dbReference>
<dbReference type="SUPFAM" id="SSF90234">
    <property type="entry name" value="Zinc finger domain of DNA polymerase-alpha"/>
    <property type="match status" value="1"/>
</dbReference>
<dbReference type="WBParaSite" id="SSTP_0000752800.1">
    <property type="protein sequence ID" value="SSTP_0000752800.1"/>
    <property type="gene ID" value="SSTP_0000752800"/>
</dbReference>
<dbReference type="InterPro" id="IPR036397">
    <property type="entry name" value="RNaseH_sf"/>
</dbReference>
<dbReference type="InterPro" id="IPR043502">
    <property type="entry name" value="DNA/RNA_pol_sf"/>
</dbReference>
<evidence type="ECO:0000256" key="6">
    <source>
        <dbReference type="ARBA" id="ARBA00022723"/>
    </source>
</evidence>
<dbReference type="CDD" id="cd05776">
    <property type="entry name" value="DNA_polB_alpha_exo"/>
    <property type="match status" value="1"/>
</dbReference>
<dbReference type="InterPro" id="IPR023211">
    <property type="entry name" value="DNA_pol_palm_dom_sf"/>
</dbReference>
<evidence type="ECO:0000256" key="9">
    <source>
        <dbReference type="ARBA" id="ARBA00022932"/>
    </source>
</evidence>
<evidence type="ECO:0000256" key="8">
    <source>
        <dbReference type="ARBA" id="ARBA00022833"/>
    </source>
</evidence>